<reference evidence="2 3" key="1">
    <citation type="submission" date="2020-03" db="EMBL/GenBank/DDBJ databases">
        <title>Whole genome shotgun sequence of Phytohabitans rumicis NBRC 108638.</title>
        <authorList>
            <person name="Komaki H."/>
            <person name="Tamura T."/>
        </authorList>
    </citation>
    <scope>NUCLEOTIDE SEQUENCE [LARGE SCALE GENOMIC DNA]</scope>
    <source>
        <strain evidence="2 3">NBRC 108638</strain>
    </source>
</reference>
<evidence type="ECO:0000259" key="1">
    <source>
        <dbReference type="Pfam" id="PF13360"/>
    </source>
</evidence>
<proteinExistence type="predicted"/>
<keyword evidence="3" id="KW-1185">Reference proteome</keyword>
<organism evidence="2 3">
    <name type="scientific">Phytohabitans rumicis</name>
    <dbReference type="NCBI Taxonomy" id="1076125"/>
    <lineage>
        <taxon>Bacteria</taxon>
        <taxon>Bacillati</taxon>
        <taxon>Actinomycetota</taxon>
        <taxon>Actinomycetes</taxon>
        <taxon>Micromonosporales</taxon>
        <taxon>Micromonosporaceae</taxon>
    </lineage>
</organism>
<comment type="caution">
    <text evidence="2">The sequence shown here is derived from an EMBL/GenBank/DDBJ whole genome shotgun (WGS) entry which is preliminary data.</text>
</comment>
<dbReference type="EMBL" id="BLPG01000001">
    <property type="protein sequence ID" value="GFJ88771.1"/>
    <property type="molecule type" value="Genomic_DNA"/>
</dbReference>
<protein>
    <recommendedName>
        <fullName evidence="1">Pyrrolo-quinoline quinone repeat domain-containing protein</fullName>
    </recommendedName>
</protein>
<dbReference type="Proteomes" id="UP000482960">
    <property type="component" value="Unassembled WGS sequence"/>
</dbReference>
<dbReference type="Gene3D" id="2.130.10.10">
    <property type="entry name" value="YVTN repeat-like/Quinoprotein amine dehydrogenase"/>
    <property type="match status" value="1"/>
</dbReference>
<name>A0A6V8L1V6_9ACTN</name>
<dbReference type="InterPro" id="IPR002372">
    <property type="entry name" value="PQQ_rpt_dom"/>
</dbReference>
<evidence type="ECO:0000313" key="2">
    <source>
        <dbReference type="EMBL" id="GFJ88771.1"/>
    </source>
</evidence>
<feature type="domain" description="Pyrrolo-quinoline quinone repeat" evidence="1">
    <location>
        <begin position="230"/>
        <end position="371"/>
    </location>
</feature>
<dbReference type="SUPFAM" id="SSF50998">
    <property type="entry name" value="Quinoprotein alcohol dehydrogenase-like"/>
    <property type="match status" value="1"/>
</dbReference>
<dbReference type="AlphaFoldDB" id="A0A6V8L1V6"/>
<accession>A0A6V8L1V6</accession>
<evidence type="ECO:0000313" key="3">
    <source>
        <dbReference type="Proteomes" id="UP000482960"/>
    </source>
</evidence>
<sequence>MGSAAQTVTVAVIGVIDLGEVGHGSPPVEPEPARPRFGWALAGLAALAVLLGPATPLPVPLTEATIPARLGDTSFAVGDRFYVVTNDRAVPADTRTISAYGLPDARLLWEAPLPLKGALRGVGLASGQMLISTQPELLEQVESVSIREDTGTVSWRRRALFEGVTPRGHVLLWTSPDGAPTAGTGTEVLEAVDPVTGVVRWSYRVPTGAWLSYRYVDDAPTHVVTLLPSGLVEVRDAEDGRVLVSADLLPARLPNEPASYVQFAGDLMLVREGGPVVSAYGLTRLELRWRSPIDLATEYISPNCGETVCVVSHIGGVRVLDPATGRILWSDPDWSFVVRAGAYLISGARGRESEVPLVVLDPATGAQVGELGIWSVIGPPDSAGQLIGMRSDLATARAWFARLDPATGAARVFGVVGDVTGDCEVWADAVLCRRLNATVGVWRPIMGA</sequence>
<reference evidence="2 3" key="2">
    <citation type="submission" date="2020-03" db="EMBL/GenBank/DDBJ databases">
        <authorList>
            <person name="Ichikawa N."/>
            <person name="Kimura A."/>
            <person name="Kitahashi Y."/>
            <person name="Uohara A."/>
        </authorList>
    </citation>
    <scope>NUCLEOTIDE SEQUENCE [LARGE SCALE GENOMIC DNA]</scope>
    <source>
        <strain evidence="2 3">NBRC 108638</strain>
    </source>
</reference>
<gene>
    <name evidence="2" type="ORF">Prum_024130</name>
</gene>
<dbReference type="InterPro" id="IPR011047">
    <property type="entry name" value="Quinoprotein_ADH-like_sf"/>
</dbReference>
<dbReference type="Pfam" id="PF13360">
    <property type="entry name" value="PQQ_2"/>
    <property type="match status" value="1"/>
</dbReference>
<dbReference type="InterPro" id="IPR015943">
    <property type="entry name" value="WD40/YVTN_repeat-like_dom_sf"/>
</dbReference>